<feature type="transmembrane region" description="Helical" evidence="1">
    <location>
        <begin position="73"/>
        <end position="94"/>
    </location>
</feature>
<keyword evidence="1" id="KW-1133">Transmembrane helix</keyword>
<evidence type="ECO:0000313" key="2">
    <source>
        <dbReference type="EMBL" id="XBV47774.1"/>
    </source>
</evidence>
<geneLocation type="plasmid" evidence="2">
    <name>plasmindC</name>
</geneLocation>
<name>A0AAU7U4I8_9GAMM</name>
<proteinExistence type="predicted"/>
<protein>
    <submittedName>
        <fullName evidence="2">Uncharacterized protein</fullName>
    </submittedName>
</protein>
<dbReference type="RefSeq" id="WP_350262827.1">
    <property type="nucleotide sequence ID" value="NZ_CP158295.1"/>
</dbReference>
<reference evidence="2" key="1">
    <citation type="submission" date="2024-06" db="EMBL/GenBank/DDBJ databases">
        <title>Multiomics insights into the TNT degradation mechanism by Pantoea sp. BJ2 isolated from an ammunition destruction site.</title>
        <authorList>
            <person name="Luo J."/>
        </authorList>
    </citation>
    <scope>NUCLEOTIDE SEQUENCE</scope>
    <source>
        <strain evidence="2">BJ2</strain>
        <plasmid evidence="2">plasmindC</plasmid>
    </source>
</reference>
<keyword evidence="1" id="KW-0472">Membrane</keyword>
<accession>A0AAU7U4I8</accession>
<sequence length="194" mass="22088">MKKAQNDSFKISRLINKHEPEIDRFDQYLKKVGKEGIDRNVYFTIDYCRGGVVQEVERLIEVIEDNISTYVNLSITLGFTGYAISAAGFLFVYFTRYRLNSRVFVRNFTPLCVVYHKPRLVHATTKKLGFANPPPVGFAKNDVILINRLDTLFNDVFQSLITHFLDVGVVIEPHLIASYNTNGDAAFTFPKGAQ</sequence>
<organism evidence="2">
    <name type="scientific">Pantoea sp. BJ2</name>
    <dbReference type="NCBI Taxonomy" id="3141322"/>
    <lineage>
        <taxon>Bacteria</taxon>
        <taxon>Pseudomonadati</taxon>
        <taxon>Pseudomonadota</taxon>
        <taxon>Gammaproteobacteria</taxon>
        <taxon>Enterobacterales</taxon>
        <taxon>Erwiniaceae</taxon>
        <taxon>Pantoea</taxon>
    </lineage>
</organism>
<keyword evidence="2" id="KW-0614">Plasmid</keyword>
<gene>
    <name evidence="2" type="ORF">AAF463_25190</name>
</gene>
<evidence type="ECO:0000256" key="1">
    <source>
        <dbReference type="SAM" id="Phobius"/>
    </source>
</evidence>
<dbReference type="AlphaFoldDB" id="A0AAU7U4I8"/>
<dbReference type="EMBL" id="CP158295">
    <property type="protein sequence ID" value="XBV47774.1"/>
    <property type="molecule type" value="Genomic_DNA"/>
</dbReference>
<keyword evidence="1" id="KW-0812">Transmembrane</keyword>